<dbReference type="Proteomes" id="UP000600449">
    <property type="component" value="Unassembled WGS sequence"/>
</dbReference>
<dbReference type="Pfam" id="PF20132">
    <property type="entry name" value="DUF6522"/>
    <property type="match status" value="1"/>
</dbReference>
<evidence type="ECO:0000256" key="1">
    <source>
        <dbReference type="SAM" id="MobiDB-lite"/>
    </source>
</evidence>
<name>A0A917V8Z2_9HYPH</name>
<accession>A0A917V8Z2</accession>
<dbReference type="RefSeq" id="WP_244645632.1">
    <property type="nucleotide sequence ID" value="NZ_BMMF01000015.1"/>
</dbReference>
<dbReference type="InterPro" id="IPR045389">
    <property type="entry name" value="DUF6522"/>
</dbReference>
<dbReference type="AlphaFoldDB" id="A0A917V8Z2"/>
<comment type="caution">
    <text evidence="2">The sequence shown here is derived from an EMBL/GenBank/DDBJ whole genome shotgun (WGS) entry which is preliminary data.</text>
</comment>
<gene>
    <name evidence="2" type="ORF">GCM10011322_43180</name>
</gene>
<dbReference type="EMBL" id="BMMF01000015">
    <property type="protein sequence ID" value="GGK51531.1"/>
    <property type="molecule type" value="Genomic_DNA"/>
</dbReference>
<evidence type="ECO:0000313" key="3">
    <source>
        <dbReference type="Proteomes" id="UP000600449"/>
    </source>
</evidence>
<protein>
    <submittedName>
        <fullName evidence="2">Uncharacterized protein</fullName>
    </submittedName>
</protein>
<keyword evidence="3" id="KW-1185">Reference proteome</keyword>
<sequence>MRIERTQSGFQVDAGALGSLLGLPAADVPRLMRRGRIAGLCEEGRGEDSGRHRITFRHGANRVRLTFDASGEVLLRTRTTVLPRTAESRLGAAQHSAPGAAAPPSASLLVSRLRGIVYNLFSSKELPDLRCAVPEDRPVPVFIDRGWTFAGRVDAAGRVPRGFRPKAAEASVRMNGHYVFMHIGECDQRRESRQASAPDDTAGDVATKFT</sequence>
<organism evidence="2 3">
    <name type="scientific">Salinarimonas ramus</name>
    <dbReference type="NCBI Taxonomy" id="690164"/>
    <lineage>
        <taxon>Bacteria</taxon>
        <taxon>Pseudomonadati</taxon>
        <taxon>Pseudomonadota</taxon>
        <taxon>Alphaproteobacteria</taxon>
        <taxon>Hyphomicrobiales</taxon>
        <taxon>Salinarimonadaceae</taxon>
        <taxon>Salinarimonas</taxon>
    </lineage>
</organism>
<reference evidence="2 3" key="1">
    <citation type="journal article" date="2014" name="Int. J. Syst. Evol. Microbiol.">
        <title>Complete genome sequence of Corynebacterium casei LMG S-19264T (=DSM 44701T), isolated from a smear-ripened cheese.</title>
        <authorList>
            <consortium name="US DOE Joint Genome Institute (JGI-PGF)"/>
            <person name="Walter F."/>
            <person name="Albersmeier A."/>
            <person name="Kalinowski J."/>
            <person name="Ruckert C."/>
        </authorList>
    </citation>
    <scope>NUCLEOTIDE SEQUENCE [LARGE SCALE GENOMIC DNA]</scope>
    <source>
        <strain evidence="2 3">CGMCC 1.9161</strain>
    </source>
</reference>
<proteinExistence type="predicted"/>
<evidence type="ECO:0000313" key="2">
    <source>
        <dbReference type="EMBL" id="GGK51531.1"/>
    </source>
</evidence>
<feature type="region of interest" description="Disordered" evidence="1">
    <location>
        <begin position="189"/>
        <end position="210"/>
    </location>
</feature>